<feature type="transmembrane region" description="Helical" evidence="2">
    <location>
        <begin position="6"/>
        <end position="27"/>
    </location>
</feature>
<evidence type="ECO:0000256" key="2">
    <source>
        <dbReference type="SAM" id="Phobius"/>
    </source>
</evidence>
<dbReference type="PATRIC" id="fig|1445510.3.peg.1072"/>
<feature type="transmembrane region" description="Helical" evidence="2">
    <location>
        <begin position="815"/>
        <end position="832"/>
    </location>
</feature>
<feature type="transmembrane region" description="Helical" evidence="2">
    <location>
        <begin position="254"/>
        <end position="272"/>
    </location>
</feature>
<feature type="transmembrane region" description="Helical" evidence="2">
    <location>
        <begin position="487"/>
        <end position="506"/>
    </location>
</feature>
<feature type="transmembrane region" description="Helical" evidence="2">
    <location>
        <begin position="400"/>
        <end position="419"/>
    </location>
</feature>
<feature type="transmembrane region" description="Helical" evidence="2">
    <location>
        <begin position="513"/>
        <end position="530"/>
    </location>
</feature>
<dbReference type="PANTHER" id="PTHR38434">
    <property type="entry name" value="BLL2549 PROTEIN"/>
    <property type="match status" value="1"/>
</dbReference>
<dbReference type="InterPro" id="IPR014600">
    <property type="entry name" value="UCP035905_mem"/>
</dbReference>
<feature type="transmembrane region" description="Helical" evidence="2">
    <location>
        <begin position="462"/>
        <end position="481"/>
    </location>
</feature>
<dbReference type="STRING" id="1445510.YC6258_01096"/>
<dbReference type="AlphaFoldDB" id="A0A0C5VS95"/>
<feature type="transmembrane region" description="Helical" evidence="2">
    <location>
        <begin position="431"/>
        <end position="450"/>
    </location>
</feature>
<gene>
    <name evidence="3" type="ORF">YC6258_01096</name>
</gene>
<keyword evidence="2" id="KW-0472">Membrane</keyword>
<feature type="transmembrane region" description="Helical" evidence="2">
    <location>
        <begin position="149"/>
        <end position="169"/>
    </location>
</feature>
<feature type="transmembrane region" description="Helical" evidence="2">
    <location>
        <begin position="686"/>
        <end position="708"/>
    </location>
</feature>
<feature type="transmembrane region" description="Helical" evidence="2">
    <location>
        <begin position="622"/>
        <end position="643"/>
    </location>
</feature>
<feature type="transmembrane region" description="Helical" evidence="2">
    <location>
        <begin position="720"/>
        <end position="739"/>
    </location>
</feature>
<keyword evidence="4" id="KW-1185">Reference proteome</keyword>
<feature type="compositionally biased region" description="Basic and acidic residues" evidence="1">
    <location>
        <begin position="58"/>
        <end position="67"/>
    </location>
</feature>
<dbReference type="OrthoDB" id="5422830at2"/>
<feature type="transmembrane region" description="Helical" evidence="2">
    <location>
        <begin position="279"/>
        <end position="297"/>
    </location>
</feature>
<dbReference type="EMBL" id="CP007142">
    <property type="protein sequence ID" value="AJQ93144.1"/>
    <property type="molecule type" value="Genomic_DNA"/>
</dbReference>
<keyword evidence="2" id="KW-0812">Transmembrane</keyword>
<dbReference type="PANTHER" id="PTHR38434:SF1">
    <property type="entry name" value="BLL2549 PROTEIN"/>
    <property type="match status" value="1"/>
</dbReference>
<evidence type="ECO:0000313" key="4">
    <source>
        <dbReference type="Proteomes" id="UP000032266"/>
    </source>
</evidence>
<feature type="transmembrane region" description="Helical" evidence="2">
    <location>
        <begin position="303"/>
        <end position="320"/>
    </location>
</feature>
<feature type="transmembrane region" description="Helical" evidence="2">
    <location>
        <begin position="655"/>
        <end position="674"/>
    </location>
</feature>
<name>A0A0C5VS95_9GAMM</name>
<protein>
    <submittedName>
        <fullName evidence="3">Putative membrane protein</fullName>
    </submittedName>
</protein>
<dbReference type="RefSeq" id="WP_044616038.1">
    <property type="nucleotide sequence ID" value="NZ_CP007142.1"/>
</dbReference>
<dbReference type="InterPro" id="IPR019286">
    <property type="entry name" value="DUF2339_TM"/>
</dbReference>
<feature type="transmembrane region" description="Helical" evidence="2">
    <location>
        <begin position="789"/>
        <end position="808"/>
    </location>
</feature>
<feature type="transmembrane region" description="Helical" evidence="2">
    <location>
        <begin position="591"/>
        <end position="613"/>
    </location>
</feature>
<dbReference type="Pfam" id="PF10101">
    <property type="entry name" value="DUF2339"/>
    <property type="match status" value="1"/>
</dbReference>
<keyword evidence="2" id="KW-1133">Transmembrane helix</keyword>
<feature type="transmembrane region" description="Helical" evidence="2">
    <location>
        <begin position="231"/>
        <end position="248"/>
    </location>
</feature>
<evidence type="ECO:0000313" key="3">
    <source>
        <dbReference type="EMBL" id="AJQ93144.1"/>
    </source>
</evidence>
<feature type="transmembrane region" description="Helical" evidence="2">
    <location>
        <begin position="181"/>
        <end position="202"/>
    </location>
</feature>
<dbReference type="PIRSF" id="PIRSF035905">
    <property type="entry name" value="UCP035905_mp"/>
    <property type="match status" value="1"/>
</dbReference>
<reference evidence="3 4" key="1">
    <citation type="submission" date="2014-01" db="EMBL/GenBank/DDBJ databases">
        <title>Full genme sequencing of cellulolytic bacterium Gynuella sunshinyii YC6258T gen. nov., sp. nov.</title>
        <authorList>
            <person name="Khan H."/>
            <person name="Chung E.J."/>
            <person name="Chung Y.R."/>
        </authorList>
    </citation>
    <scope>NUCLEOTIDE SEQUENCE [LARGE SCALE GENOMIC DNA]</scope>
    <source>
        <strain evidence="3 4">YC6258</strain>
    </source>
</reference>
<sequence length="876" mass="97274">MEVLGILGVLIALFLLIGAVLGWVALLKVNSSAHRIRALEKRLAELTGQQVVTSQRPDWVKPERSDAEPLPPIDTPEYYPESQPETLSEPLPQAVGSHETPVDIEPAARPAWLEKAKSMWMVWLGGASIGLAGIFLVKYSIDQGLLGPLARVIVGLISGVGLHLAAEFWRRKASHHYASIPALAGGASITLFAALLAALHLYQLWPPMVVFTGLVIVSMATMLLALVQGPVLAIIGILGAFAVPVLVSTGSHNVNGALIYSLIVATSAFALMHWVYRPWLWLGTLAGAGLWFVVGLLPQMQNPGWLGIYLTIFAYLMAALKDHNFLLQRTLQPLLIETTDPLLKRLDMRVMTLLLLLIGQSVALVLQPDWSYGWFNWLPLLVILFVLTRNNPGFSWLPWLALLTQAAAFLVAIWMRALWYESGQYLNTAPPGYLIMILLEALVFFLFSLWNQTRAVHIGRSASLTWLSPVIWMAVCYATVFEIHGSWGWFVMALLLGLSLMGYVGLRVRSGDIGVNTAWLVIAAHAAYSIAVVILFSQASLTLALALQVLSLVWISRRYQLENVESVVKGLLAIVVIRLTMNPWLLSYPDYAHWSLWTYGGSFAVIAAAAWLCQSGQNIKPWLTAVALHLLVLFLNTEIRYWLYDGVIFQQEYSFTEAAINTSLWGAMAIIYFYRSQFSARLARIYLIGAKVLMLMAVVNFGAMLTLYNPLFSSQPVGTIPVFSLLIIAYGLPALIAWLASRYFFPAVRQYCLLFAGFTGWFYISLEIRHIWQSGEQLVFWRFTSNAELYTYSLVWLVMAGLALILGIIRENKNIYRTGLALLGLVVAKIFLVDMSGLSGLLRVLSFMGLGLCLLGLAFLHQFLSARKQESVAEKI</sequence>
<feature type="transmembrane region" description="Helical" evidence="2">
    <location>
        <begin position="751"/>
        <end position="769"/>
    </location>
</feature>
<dbReference type="HOGENOM" id="CLU_013837_0_0_6"/>
<feature type="transmembrane region" description="Helical" evidence="2">
    <location>
        <begin position="372"/>
        <end position="388"/>
    </location>
</feature>
<evidence type="ECO:0000256" key="1">
    <source>
        <dbReference type="SAM" id="MobiDB-lite"/>
    </source>
</evidence>
<dbReference type="Proteomes" id="UP000032266">
    <property type="component" value="Chromosome"/>
</dbReference>
<feature type="transmembrane region" description="Helical" evidence="2">
    <location>
        <begin position="838"/>
        <end position="860"/>
    </location>
</feature>
<accession>A0A0C5VS95</accession>
<dbReference type="KEGG" id="gsn:YC6258_01096"/>
<proteinExistence type="predicted"/>
<organism evidence="3 4">
    <name type="scientific">Gynuella sunshinyii YC6258</name>
    <dbReference type="NCBI Taxonomy" id="1445510"/>
    <lineage>
        <taxon>Bacteria</taxon>
        <taxon>Pseudomonadati</taxon>
        <taxon>Pseudomonadota</taxon>
        <taxon>Gammaproteobacteria</taxon>
        <taxon>Oceanospirillales</taxon>
        <taxon>Saccharospirillaceae</taxon>
        <taxon>Gynuella</taxon>
    </lineage>
</organism>
<feature type="region of interest" description="Disordered" evidence="1">
    <location>
        <begin position="54"/>
        <end position="95"/>
    </location>
</feature>
<feature type="transmembrane region" description="Helical" evidence="2">
    <location>
        <begin position="119"/>
        <end position="137"/>
    </location>
</feature>